<dbReference type="InterPro" id="IPR035093">
    <property type="entry name" value="RelE/ParE_toxin_dom_sf"/>
</dbReference>
<dbReference type="PANTHER" id="PTHR33755:SF6">
    <property type="entry name" value="PLASMID STABILIZATION SYSTEM PROTEIN"/>
    <property type="match status" value="1"/>
</dbReference>
<dbReference type="Pfam" id="PF05016">
    <property type="entry name" value="ParE_toxin"/>
    <property type="match status" value="1"/>
</dbReference>
<dbReference type="InterPro" id="IPR051803">
    <property type="entry name" value="TA_system_RelE-like_toxin"/>
</dbReference>
<keyword evidence="2" id="KW-1277">Toxin-antitoxin system</keyword>
<gene>
    <name evidence="3" type="ORF">NIES2135_24230</name>
</gene>
<organism evidence="3 4">
    <name type="scientific">Leptolyngbya boryana NIES-2135</name>
    <dbReference type="NCBI Taxonomy" id="1973484"/>
    <lineage>
        <taxon>Bacteria</taxon>
        <taxon>Bacillati</taxon>
        <taxon>Cyanobacteriota</taxon>
        <taxon>Cyanophyceae</taxon>
        <taxon>Leptolyngbyales</taxon>
        <taxon>Leptolyngbyaceae</taxon>
        <taxon>Leptolyngbya group</taxon>
        <taxon>Leptolyngbya</taxon>
    </lineage>
</organism>
<dbReference type="NCBIfam" id="TIGR02385">
    <property type="entry name" value="RelE_StbE"/>
    <property type="match status" value="1"/>
</dbReference>
<protein>
    <recommendedName>
        <fullName evidence="5">Plasmid stabilization system</fullName>
    </recommendedName>
</protein>
<dbReference type="Proteomes" id="UP000217895">
    <property type="component" value="Chromosome"/>
</dbReference>
<evidence type="ECO:0000313" key="4">
    <source>
        <dbReference type="Proteomes" id="UP000217895"/>
    </source>
</evidence>
<sequence>MRVTYLSVAVLDLAEIRSYIAVDTPDTAQQIGNQLAQAINRLSTFPNLGKPGRVEGTRELITPKLGRTAYVIVYRIRLERIEVLRVLSGMRDIDQILEEEFPNEEN</sequence>
<dbReference type="Gene3D" id="3.30.2310.20">
    <property type="entry name" value="RelE-like"/>
    <property type="match status" value="1"/>
</dbReference>
<reference evidence="3 4" key="1">
    <citation type="submission" date="2017-06" db="EMBL/GenBank/DDBJ databases">
        <title>Genome sequencing of cyanobaciteial culture collection at National Institute for Environmental Studies (NIES).</title>
        <authorList>
            <person name="Hirose Y."/>
            <person name="Shimura Y."/>
            <person name="Fujisawa T."/>
            <person name="Nakamura Y."/>
            <person name="Kawachi M."/>
        </authorList>
    </citation>
    <scope>NUCLEOTIDE SEQUENCE [LARGE SCALE GENOMIC DNA]</scope>
    <source>
        <strain evidence="3 4">NIES-2135</strain>
    </source>
</reference>
<evidence type="ECO:0000313" key="3">
    <source>
        <dbReference type="EMBL" id="BAY55599.1"/>
    </source>
</evidence>
<accession>A0A1Z4JFR4</accession>
<dbReference type="InterPro" id="IPR007712">
    <property type="entry name" value="RelE/ParE_toxin"/>
</dbReference>
<evidence type="ECO:0000256" key="2">
    <source>
        <dbReference type="ARBA" id="ARBA00022649"/>
    </source>
</evidence>
<name>A0A1Z4JFR4_LEPBY</name>
<keyword evidence="4" id="KW-1185">Reference proteome</keyword>
<proteinExistence type="inferred from homology"/>
<dbReference type="AlphaFoldDB" id="A0A1Z4JFR4"/>
<evidence type="ECO:0000256" key="1">
    <source>
        <dbReference type="ARBA" id="ARBA00006226"/>
    </source>
</evidence>
<comment type="similarity">
    <text evidence="1">Belongs to the RelE toxin family.</text>
</comment>
<dbReference type="PANTHER" id="PTHR33755">
    <property type="entry name" value="TOXIN PARE1-RELATED"/>
    <property type="match status" value="1"/>
</dbReference>
<dbReference type="EMBL" id="AP018203">
    <property type="protein sequence ID" value="BAY55599.1"/>
    <property type="molecule type" value="Genomic_DNA"/>
</dbReference>
<evidence type="ECO:0008006" key="5">
    <source>
        <dbReference type="Google" id="ProtNLM"/>
    </source>
</evidence>